<keyword evidence="1" id="KW-0677">Repeat</keyword>
<name>A0A1L0GLH5_9ASCO</name>
<feature type="domain" description="K Homology" evidence="3">
    <location>
        <begin position="30"/>
        <end position="100"/>
    </location>
</feature>
<reference evidence="4 5" key="1">
    <citation type="submission" date="2016-10" db="EMBL/GenBank/DDBJ databases">
        <authorList>
            <person name="de Groot N.N."/>
        </authorList>
    </citation>
    <scope>NUCLEOTIDE SEQUENCE [LARGE SCALE GENOMIC DNA]</scope>
    <source>
        <strain evidence="4 5">CBS 141442</strain>
    </source>
</reference>
<evidence type="ECO:0000313" key="5">
    <source>
        <dbReference type="Proteomes" id="UP000182334"/>
    </source>
</evidence>
<organism evidence="4 5">
    <name type="scientific">Sungouiella intermedia</name>
    <dbReference type="NCBI Taxonomy" id="45354"/>
    <lineage>
        <taxon>Eukaryota</taxon>
        <taxon>Fungi</taxon>
        <taxon>Dikarya</taxon>
        <taxon>Ascomycota</taxon>
        <taxon>Saccharomycotina</taxon>
        <taxon>Pichiomycetes</taxon>
        <taxon>Metschnikowiaceae</taxon>
        <taxon>Sungouiella</taxon>
    </lineage>
</organism>
<dbReference type="PANTHER" id="PTHR10288">
    <property type="entry name" value="KH DOMAIN CONTAINING RNA BINDING PROTEIN"/>
    <property type="match status" value="1"/>
</dbReference>
<dbReference type="GO" id="GO:0003723">
    <property type="term" value="F:RNA binding"/>
    <property type="evidence" value="ECO:0007669"/>
    <property type="project" value="UniProtKB-UniRule"/>
</dbReference>
<dbReference type="Pfam" id="PF00013">
    <property type="entry name" value="KH_1"/>
    <property type="match status" value="3"/>
</dbReference>
<gene>
    <name evidence="4" type="ORF">SAMEA4029010_CIC11G00000001540</name>
</gene>
<dbReference type="InterPro" id="IPR004088">
    <property type="entry name" value="KH_dom_type_1"/>
</dbReference>
<sequence>MDTASEPVEDLQGDLSLSALPTLDDELATESINLRLLVSAREAGCLIGQNGTVIDSVREETNTRAGISKLQPGSHERILTVSGNIDDVAKSLSYFAQALVNAFAEAQFTYLYFPLKQLSLIPNVEGETTVLRLLIPNAQMGTLIGPRGVRIQEIQRNCNVLMIASKLFLPGLNERLVELQGAVDNLYDALRLVLRCLIEDIPATSTITYYIPRVTGSRVGANSLVLQKQITATVSFHNDIVGALIGKHGARIQGVRKVSGATIGISEEEEGQSGRTFTITGTPKAVEKAKSLLYHNLEREEHRRNQAESELQD</sequence>
<dbReference type="STRING" id="45354.A0A1L0GLH5"/>
<keyword evidence="2" id="KW-0694">RNA-binding</keyword>
<feature type="domain" description="K Homology" evidence="3">
    <location>
        <begin position="228"/>
        <end position="298"/>
    </location>
</feature>
<dbReference type="AlphaFoldDB" id="A0A1L0GLH5"/>
<dbReference type="SUPFAM" id="SSF54791">
    <property type="entry name" value="Eukaryotic type KH-domain (KH-domain type I)"/>
    <property type="match status" value="3"/>
</dbReference>
<dbReference type="Proteomes" id="UP000182334">
    <property type="component" value="Chromosome VI"/>
</dbReference>
<dbReference type="InterPro" id="IPR036612">
    <property type="entry name" value="KH_dom_type_1_sf"/>
</dbReference>
<dbReference type="InterPro" id="IPR004087">
    <property type="entry name" value="KH_dom"/>
</dbReference>
<dbReference type="PROSITE" id="PS50084">
    <property type="entry name" value="KH_TYPE_1"/>
    <property type="match status" value="3"/>
</dbReference>
<evidence type="ECO:0000256" key="1">
    <source>
        <dbReference type="ARBA" id="ARBA00022737"/>
    </source>
</evidence>
<evidence type="ECO:0000259" key="3">
    <source>
        <dbReference type="SMART" id="SM00322"/>
    </source>
</evidence>
<evidence type="ECO:0000313" key="4">
    <source>
        <dbReference type="EMBL" id="SGZ57029.1"/>
    </source>
</evidence>
<feature type="domain" description="K Homology" evidence="3">
    <location>
        <begin position="127"/>
        <end position="198"/>
    </location>
</feature>
<dbReference type="Gene3D" id="3.30.1370.10">
    <property type="entry name" value="K Homology domain, type 1"/>
    <property type="match status" value="3"/>
</dbReference>
<proteinExistence type="predicted"/>
<dbReference type="SMART" id="SM00322">
    <property type="entry name" value="KH"/>
    <property type="match status" value="3"/>
</dbReference>
<evidence type="ECO:0000256" key="2">
    <source>
        <dbReference type="PROSITE-ProRule" id="PRU00117"/>
    </source>
</evidence>
<protein>
    <submittedName>
        <fullName evidence="4">CIC11C00000001540</fullName>
    </submittedName>
</protein>
<dbReference type="OrthoDB" id="442947at2759"/>
<keyword evidence="5" id="KW-1185">Reference proteome</keyword>
<accession>A0A1L0GLH5</accession>
<dbReference type="EMBL" id="LT635761">
    <property type="protein sequence ID" value="SGZ57029.1"/>
    <property type="molecule type" value="Genomic_DNA"/>
</dbReference>